<comment type="caution">
    <text evidence="1">The sequence shown here is derived from an EMBL/GenBank/DDBJ whole genome shotgun (WGS) entry which is preliminary data.</text>
</comment>
<dbReference type="OrthoDB" id="674757at2"/>
<accession>A0A4Q7MYE5</accession>
<proteinExistence type="predicted"/>
<evidence type="ECO:0000313" key="1">
    <source>
        <dbReference type="EMBL" id="RZS74237.1"/>
    </source>
</evidence>
<name>A0A4Q7MYE5_9BACT</name>
<protein>
    <submittedName>
        <fullName evidence="1">Uncharacterized protein</fullName>
    </submittedName>
</protein>
<sequence>MKPTIFLPAIAAIILAGCQSTSPYGKITLRGFSFNDSGLSVITYQINDKAGTMTVLYSDTPHQQLKLVTYRQQENKFWYGSKINGDLLKVETADRKGYYHSEPGKVVDTPARIRFILDQQPAAFPQ</sequence>
<organism evidence="1 2">
    <name type="scientific">Pseudobacter ginsenosidimutans</name>
    <dbReference type="NCBI Taxonomy" id="661488"/>
    <lineage>
        <taxon>Bacteria</taxon>
        <taxon>Pseudomonadati</taxon>
        <taxon>Bacteroidota</taxon>
        <taxon>Chitinophagia</taxon>
        <taxon>Chitinophagales</taxon>
        <taxon>Chitinophagaceae</taxon>
        <taxon>Pseudobacter</taxon>
    </lineage>
</organism>
<dbReference type="AlphaFoldDB" id="A0A4Q7MYE5"/>
<dbReference type="PROSITE" id="PS51257">
    <property type="entry name" value="PROKAR_LIPOPROTEIN"/>
    <property type="match status" value="1"/>
</dbReference>
<dbReference type="EMBL" id="SGXA01000001">
    <property type="protein sequence ID" value="RZS74237.1"/>
    <property type="molecule type" value="Genomic_DNA"/>
</dbReference>
<dbReference type="Proteomes" id="UP000293874">
    <property type="component" value="Unassembled WGS sequence"/>
</dbReference>
<dbReference type="RefSeq" id="WP_130538713.1">
    <property type="nucleotide sequence ID" value="NZ_CP042431.1"/>
</dbReference>
<evidence type="ECO:0000313" key="2">
    <source>
        <dbReference type="Proteomes" id="UP000293874"/>
    </source>
</evidence>
<gene>
    <name evidence="1" type="ORF">EV199_0081</name>
</gene>
<keyword evidence="2" id="KW-1185">Reference proteome</keyword>
<reference evidence="1 2" key="1">
    <citation type="submission" date="2019-02" db="EMBL/GenBank/DDBJ databases">
        <title>Genomic Encyclopedia of Type Strains, Phase IV (KMG-IV): sequencing the most valuable type-strain genomes for metagenomic binning, comparative biology and taxonomic classification.</title>
        <authorList>
            <person name="Goeker M."/>
        </authorList>
    </citation>
    <scope>NUCLEOTIDE SEQUENCE [LARGE SCALE GENOMIC DNA]</scope>
    <source>
        <strain evidence="1 2">DSM 18116</strain>
    </source>
</reference>